<feature type="region of interest" description="Disordered" evidence="3">
    <location>
        <begin position="16"/>
        <end position="303"/>
    </location>
</feature>
<dbReference type="GO" id="GO:0016973">
    <property type="term" value="P:poly(A)+ mRNA export from nucleus"/>
    <property type="evidence" value="ECO:0007669"/>
    <property type="project" value="TreeGrafter"/>
</dbReference>
<feature type="compositionally biased region" description="Basic and acidic residues" evidence="3">
    <location>
        <begin position="285"/>
        <end position="296"/>
    </location>
</feature>
<evidence type="ECO:0000313" key="5">
    <source>
        <dbReference type="EMBL" id="KAF2254730.1"/>
    </source>
</evidence>
<evidence type="ECO:0000256" key="1">
    <source>
        <dbReference type="ARBA" id="ARBA00022553"/>
    </source>
</evidence>
<dbReference type="InterPro" id="IPR003034">
    <property type="entry name" value="SAP_dom"/>
</dbReference>
<feature type="compositionally biased region" description="Basic and acidic residues" evidence="3">
    <location>
        <begin position="16"/>
        <end position="43"/>
    </location>
</feature>
<feature type="compositionally biased region" description="Low complexity" evidence="3">
    <location>
        <begin position="84"/>
        <end position="98"/>
    </location>
</feature>
<feature type="compositionally biased region" description="Low complexity" evidence="3">
    <location>
        <begin position="67"/>
        <end position="77"/>
    </location>
</feature>
<dbReference type="PANTHER" id="PTHR46551">
    <property type="entry name" value="SAP DOMAIN-CONTAINING RIBONUCLEOPROTEIN"/>
    <property type="match status" value="1"/>
</dbReference>
<dbReference type="PANTHER" id="PTHR46551:SF1">
    <property type="entry name" value="SAP DOMAIN-CONTAINING RIBONUCLEOPROTEIN"/>
    <property type="match status" value="1"/>
</dbReference>
<feature type="compositionally biased region" description="Basic and acidic residues" evidence="3">
    <location>
        <begin position="241"/>
        <end position="273"/>
    </location>
</feature>
<dbReference type="EMBL" id="ML987190">
    <property type="protein sequence ID" value="KAF2254730.1"/>
    <property type="molecule type" value="Genomic_DNA"/>
</dbReference>
<evidence type="ECO:0000313" key="6">
    <source>
        <dbReference type="Proteomes" id="UP000800094"/>
    </source>
</evidence>
<comment type="similarity">
    <text evidence="2">Belongs to the SAP domain-containing ribonucleoprotein family.</text>
</comment>
<gene>
    <name evidence="5" type="ORF">BU26DRAFT_144365</name>
</gene>
<dbReference type="AlphaFoldDB" id="A0A6A6IYN3"/>
<dbReference type="Gene3D" id="1.10.720.30">
    <property type="entry name" value="SAP domain"/>
    <property type="match status" value="1"/>
</dbReference>
<dbReference type="Pfam" id="PF18592">
    <property type="entry name" value="Tho1_MOS11_C"/>
    <property type="match status" value="1"/>
</dbReference>
<feature type="compositionally biased region" description="Basic and acidic residues" evidence="3">
    <location>
        <begin position="120"/>
        <end position="151"/>
    </location>
</feature>
<evidence type="ECO:0000256" key="3">
    <source>
        <dbReference type="SAM" id="MobiDB-lite"/>
    </source>
</evidence>
<evidence type="ECO:0000259" key="4">
    <source>
        <dbReference type="PROSITE" id="PS50800"/>
    </source>
</evidence>
<name>A0A6A6IYN3_9PLEO</name>
<dbReference type="GeneID" id="54573202"/>
<feature type="compositionally biased region" description="Basic and acidic residues" evidence="3">
    <location>
        <begin position="186"/>
        <end position="197"/>
    </location>
</feature>
<dbReference type="OrthoDB" id="445357at2759"/>
<accession>A0A6A6IYN3</accession>
<protein>
    <recommendedName>
        <fullName evidence="4">SAP domain-containing protein</fullName>
    </recommendedName>
</protein>
<reference evidence="5" key="1">
    <citation type="journal article" date="2020" name="Stud. Mycol.">
        <title>101 Dothideomycetes genomes: a test case for predicting lifestyles and emergence of pathogens.</title>
        <authorList>
            <person name="Haridas S."/>
            <person name="Albert R."/>
            <person name="Binder M."/>
            <person name="Bloem J."/>
            <person name="Labutti K."/>
            <person name="Salamov A."/>
            <person name="Andreopoulos B."/>
            <person name="Baker S."/>
            <person name="Barry K."/>
            <person name="Bills G."/>
            <person name="Bluhm B."/>
            <person name="Cannon C."/>
            <person name="Castanera R."/>
            <person name="Culley D."/>
            <person name="Daum C."/>
            <person name="Ezra D."/>
            <person name="Gonzalez J."/>
            <person name="Henrissat B."/>
            <person name="Kuo A."/>
            <person name="Liang C."/>
            <person name="Lipzen A."/>
            <person name="Lutzoni F."/>
            <person name="Magnuson J."/>
            <person name="Mondo S."/>
            <person name="Nolan M."/>
            <person name="Ohm R."/>
            <person name="Pangilinan J."/>
            <person name="Park H.-J."/>
            <person name="Ramirez L."/>
            <person name="Alfaro M."/>
            <person name="Sun H."/>
            <person name="Tritt A."/>
            <person name="Yoshinaga Y."/>
            <person name="Zwiers L.-H."/>
            <person name="Turgeon B."/>
            <person name="Goodwin S."/>
            <person name="Spatafora J."/>
            <person name="Crous P."/>
            <person name="Grigoriev I."/>
        </authorList>
    </citation>
    <scope>NUCLEOTIDE SEQUENCE</scope>
    <source>
        <strain evidence="5">CBS 122368</strain>
    </source>
</reference>
<sequence>MPDYAKMKNAELEALLKDRGLPTGGKKSDMAERLTKDDEKRAELAAPAPSKLSAEDEIDWDDDEAPAEAAKAAPAVSSEKKETATIAPAATTEPDITAKAGGKGQPPNPQAVPNQVADIDPSKTDDLSVKPPAEDKEPSAGPKAEDKKEPAPDYTKGLAATNIDEEIEKRKARAKKFGLNIEEDEGLKKLERMKKFGETGPPKGLDEALPERRKRGREENDDNDRNKRRGGGRFTARRGRGNRDGDRRRDNRDIRDPRDSRDSRDSRRQDRGNADGGGAAAWMTADDRRKADERKAKWAKPAA</sequence>
<dbReference type="PROSITE" id="PS50800">
    <property type="entry name" value="SAP"/>
    <property type="match status" value="1"/>
</dbReference>
<feature type="compositionally biased region" description="Acidic residues" evidence="3">
    <location>
        <begin position="55"/>
        <end position="66"/>
    </location>
</feature>
<dbReference type="InterPro" id="IPR036361">
    <property type="entry name" value="SAP_dom_sf"/>
</dbReference>
<dbReference type="InterPro" id="IPR052240">
    <property type="entry name" value="SAP_domain_ribonucleoprotein"/>
</dbReference>
<keyword evidence="1" id="KW-0597">Phosphoprotein</keyword>
<dbReference type="GO" id="GO:0005634">
    <property type="term" value="C:nucleus"/>
    <property type="evidence" value="ECO:0007669"/>
    <property type="project" value="TreeGrafter"/>
</dbReference>
<dbReference type="InterPro" id="IPR040746">
    <property type="entry name" value="THO1_MOS11_C"/>
</dbReference>
<organism evidence="5 6">
    <name type="scientific">Trematosphaeria pertusa</name>
    <dbReference type="NCBI Taxonomy" id="390896"/>
    <lineage>
        <taxon>Eukaryota</taxon>
        <taxon>Fungi</taxon>
        <taxon>Dikarya</taxon>
        <taxon>Ascomycota</taxon>
        <taxon>Pezizomycotina</taxon>
        <taxon>Dothideomycetes</taxon>
        <taxon>Pleosporomycetidae</taxon>
        <taxon>Pleosporales</taxon>
        <taxon>Massarineae</taxon>
        <taxon>Trematosphaeriaceae</taxon>
        <taxon>Trematosphaeria</taxon>
    </lineage>
</organism>
<feature type="domain" description="SAP" evidence="4">
    <location>
        <begin position="4"/>
        <end position="38"/>
    </location>
</feature>
<evidence type="ECO:0000256" key="2">
    <source>
        <dbReference type="ARBA" id="ARBA00046328"/>
    </source>
</evidence>
<feature type="compositionally biased region" description="Basic residues" evidence="3">
    <location>
        <begin position="226"/>
        <end position="240"/>
    </location>
</feature>
<dbReference type="Proteomes" id="UP000800094">
    <property type="component" value="Unassembled WGS sequence"/>
</dbReference>
<dbReference type="SUPFAM" id="SSF68906">
    <property type="entry name" value="SAP domain"/>
    <property type="match status" value="1"/>
</dbReference>
<keyword evidence="6" id="KW-1185">Reference proteome</keyword>
<dbReference type="RefSeq" id="XP_033689734.1">
    <property type="nucleotide sequence ID" value="XM_033819872.1"/>
</dbReference>
<proteinExistence type="inferred from homology"/>
<dbReference type="Pfam" id="PF02037">
    <property type="entry name" value="SAP"/>
    <property type="match status" value="1"/>
</dbReference>
<dbReference type="SMART" id="SM00513">
    <property type="entry name" value="SAP"/>
    <property type="match status" value="1"/>
</dbReference>